<proteinExistence type="predicted"/>
<dbReference type="EMBL" id="LUGG01000052">
    <property type="protein sequence ID" value="OBZ65184.1"/>
    <property type="molecule type" value="Genomic_DNA"/>
</dbReference>
<feature type="chain" id="PRO_5008888722" description="Secreted protein" evidence="1">
    <location>
        <begin position="21"/>
        <end position="68"/>
    </location>
</feature>
<organism evidence="2 3">
    <name type="scientific">Grifola frondosa</name>
    <name type="common">Maitake</name>
    <name type="synonym">Polyporus frondosus</name>
    <dbReference type="NCBI Taxonomy" id="5627"/>
    <lineage>
        <taxon>Eukaryota</taxon>
        <taxon>Fungi</taxon>
        <taxon>Dikarya</taxon>
        <taxon>Basidiomycota</taxon>
        <taxon>Agaricomycotina</taxon>
        <taxon>Agaricomycetes</taxon>
        <taxon>Polyporales</taxon>
        <taxon>Grifolaceae</taxon>
        <taxon>Grifola</taxon>
    </lineage>
</organism>
<protein>
    <recommendedName>
        <fullName evidence="4">Secreted protein</fullName>
    </recommendedName>
</protein>
<keyword evidence="1" id="KW-0732">Signal</keyword>
<name>A0A1C7LQY4_GRIFR</name>
<dbReference type="AlphaFoldDB" id="A0A1C7LQY4"/>
<dbReference type="Proteomes" id="UP000092993">
    <property type="component" value="Unassembled WGS sequence"/>
</dbReference>
<evidence type="ECO:0008006" key="4">
    <source>
        <dbReference type="Google" id="ProtNLM"/>
    </source>
</evidence>
<comment type="caution">
    <text evidence="2">The sequence shown here is derived from an EMBL/GenBank/DDBJ whole genome shotgun (WGS) entry which is preliminary data.</text>
</comment>
<gene>
    <name evidence="2" type="ORF">A0H81_14841</name>
</gene>
<feature type="signal peptide" evidence="1">
    <location>
        <begin position="1"/>
        <end position="20"/>
    </location>
</feature>
<evidence type="ECO:0000256" key="1">
    <source>
        <dbReference type="SAM" id="SignalP"/>
    </source>
</evidence>
<keyword evidence="3" id="KW-1185">Reference proteome</keyword>
<sequence>MSGKYRLGLAFLVAYFGTVAENQLDFKHRTVNPTIDYVMFIFWRVVAANQERAPTNVRGTEMLEILVF</sequence>
<evidence type="ECO:0000313" key="3">
    <source>
        <dbReference type="Proteomes" id="UP000092993"/>
    </source>
</evidence>
<evidence type="ECO:0000313" key="2">
    <source>
        <dbReference type="EMBL" id="OBZ65184.1"/>
    </source>
</evidence>
<reference evidence="2 3" key="1">
    <citation type="submission" date="2016-03" db="EMBL/GenBank/DDBJ databases">
        <title>Whole genome sequencing of Grifola frondosa 9006-11.</title>
        <authorList>
            <person name="Min B."/>
            <person name="Park H."/>
            <person name="Kim J.-G."/>
            <person name="Cho H."/>
            <person name="Oh Y.-L."/>
            <person name="Kong W.-S."/>
            <person name="Choi I.-G."/>
        </authorList>
    </citation>
    <scope>NUCLEOTIDE SEQUENCE [LARGE SCALE GENOMIC DNA]</scope>
    <source>
        <strain evidence="2 3">9006-11</strain>
    </source>
</reference>
<accession>A0A1C7LQY4</accession>